<organism evidence="3 4">
    <name type="scientific">Eisenbergiella massiliensis</name>
    <dbReference type="NCBI Taxonomy" id="1720294"/>
    <lineage>
        <taxon>Bacteria</taxon>
        <taxon>Bacillati</taxon>
        <taxon>Bacillota</taxon>
        <taxon>Clostridia</taxon>
        <taxon>Lachnospirales</taxon>
        <taxon>Lachnospiraceae</taxon>
        <taxon>Eisenbergiella</taxon>
    </lineage>
</organism>
<reference evidence="3 4" key="1">
    <citation type="submission" date="2018-08" db="EMBL/GenBank/DDBJ databases">
        <title>A genome reference for cultivated species of the human gut microbiota.</title>
        <authorList>
            <person name="Zou Y."/>
            <person name="Xue W."/>
            <person name="Luo G."/>
        </authorList>
    </citation>
    <scope>NUCLEOTIDE SEQUENCE [LARGE SCALE GENOMIC DNA]</scope>
    <source>
        <strain evidence="3 4">AF26-4BH</strain>
    </source>
</reference>
<protein>
    <submittedName>
        <fullName evidence="3">Cell wall hydrolase</fullName>
    </submittedName>
</protein>
<name>A0A3E3J021_9FIRM</name>
<evidence type="ECO:0000256" key="1">
    <source>
        <dbReference type="SAM" id="Phobius"/>
    </source>
</evidence>
<accession>A0A3E3J021</accession>
<feature type="domain" description="Cell wall hydrolase SleB" evidence="2">
    <location>
        <begin position="79"/>
        <end position="170"/>
    </location>
</feature>
<keyword evidence="1" id="KW-0812">Transmembrane</keyword>
<dbReference type="Pfam" id="PF07486">
    <property type="entry name" value="Hydrolase_2"/>
    <property type="match status" value="1"/>
</dbReference>
<dbReference type="EMBL" id="QVLU01000005">
    <property type="protein sequence ID" value="RGE72645.1"/>
    <property type="molecule type" value="Genomic_DNA"/>
</dbReference>
<keyword evidence="1" id="KW-0472">Membrane</keyword>
<keyword evidence="3" id="KW-0378">Hydrolase</keyword>
<feature type="transmembrane region" description="Helical" evidence="1">
    <location>
        <begin position="12"/>
        <end position="30"/>
    </location>
</feature>
<dbReference type="Gene3D" id="1.10.10.2520">
    <property type="entry name" value="Cell wall hydrolase SleB, domain 1"/>
    <property type="match status" value="1"/>
</dbReference>
<evidence type="ECO:0000313" key="4">
    <source>
        <dbReference type="Proteomes" id="UP000261166"/>
    </source>
</evidence>
<dbReference type="GO" id="GO:0016787">
    <property type="term" value="F:hydrolase activity"/>
    <property type="evidence" value="ECO:0007669"/>
    <property type="project" value="UniProtKB-KW"/>
</dbReference>
<dbReference type="InterPro" id="IPR042047">
    <property type="entry name" value="SleB_dom1"/>
</dbReference>
<proteinExistence type="predicted"/>
<dbReference type="OrthoDB" id="9785345at2"/>
<sequence>MKKRMLIKMLQLMSYAVLSMLAAIIFWFLWGGRIEAAMPEDALTEEESSMTQEELECEKYYDNLELLAILTEAEAGNQGLIGKRMVVDVVLNRVDHPDWPNSIAEVILEPNQFSSYWDGGVDRVVEPSEETYLAVRMELQERSYPSIYYFTAGKYGNYGTPWRKVGDHYFSKE</sequence>
<evidence type="ECO:0000259" key="2">
    <source>
        <dbReference type="Pfam" id="PF07486"/>
    </source>
</evidence>
<dbReference type="RefSeq" id="WP_025491432.1">
    <property type="nucleotide sequence ID" value="NZ_QVLU01000005.1"/>
</dbReference>
<evidence type="ECO:0000313" key="3">
    <source>
        <dbReference type="EMBL" id="RGE72645.1"/>
    </source>
</evidence>
<dbReference type="Proteomes" id="UP000261166">
    <property type="component" value="Unassembled WGS sequence"/>
</dbReference>
<comment type="caution">
    <text evidence="3">The sequence shown here is derived from an EMBL/GenBank/DDBJ whole genome shotgun (WGS) entry which is preliminary data.</text>
</comment>
<gene>
    <name evidence="3" type="ORF">DWY69_07100</name>
</gene>
<keyword evidence="1" id="KW-1133">Transmembrane helix</keyword>
<dbReference type="AlphaFoldDB" id="A0A3E3J021"/>
<dbReference type="InterPro" id="IPR011105">
    <property type="entry name" value="Cell_wall_hydrolase_SleB"/>
</dbReference>